<evidence type="ECO:0000256" key="8">
    <source>
        <dbReference type="ARBA" id="ARBA00022840"/>
    </source>
</evidence>
<evidence type="ECO:0000256" key="1">
    <source>
        <dbReference type="ARBA" id="ARBA00004842"/>
    </source>
</evidence>
<dbReference type="PROSITE" id="PS01128">
    <property type="entry name" value="SHIKIMATE_KINASE"/>
    <property type="match status" value="1"/>
</dbReference>
<keyword evidence="6 11" id="KW-0547">Nucleotide-binding</keyword>
<sequence>MDRTLLDKPIVLIGFMGTGKSTVCRLLAERLGWSWKDTDEEIERREGRSIPDIFAESGEPAFRAIETQVLADLLDTPKIVLATGGGAVLAEANRQAMLEKGYVVALKAEREQIVSRVRNDPNRPLLQGDVEGNVARLLAARQNAYDFAHLTVDTTRLSAEAVVERIAAARLEAAGNAP</sequence>
<keyword evidence="5 11" id="KW-0808">Transferase</keyword>
<feature type="binding site" evidence="11">
    <location>
        <position position="63"/>
    </location>
    <ligand>
        <name>substrate</name>
    </ligand>
</feature>
<keyword evidence="7 11" id="KW-0418">Kinase</keyword>
<dbReference type="Proteomes" id="UP000680304">
    <property type="component" value="Unassembled WGS sequence"/>
</dbReference>
<feature type="binding site" evidence="11">
    <location>
        <position position="85"/>
    </location>
    <ligand>
        <name>substrate</name>
    </ligand>
</feature>
<dbReference type="HAMAP" id="MF_00109">
    <property type="entry name" value="Shikimate_kinase"/>
    <property type="match status" value="1"/>
</dbReference>
<dbReference type="PANTHER" id="PTHR21087">
    <property type="entry name" value="SHIKIMATE KINASE"/>
    <property type="match status" value="1"/>
</dbReference>
<evidence type="ECO:0000256" key="9">
    <source>
        <dbReference type="ARBA" id="ARBA00023141"/>
    </source>
</evidence>
<accession>A0ABQ4MZW4</accession>
<dbReference type="InterPro" id="IPR031322">
    <property type="entry name" value="Shikimate/glucono_kinase"/>
</dbReference>
<dbReference type="InterPro" id="IPR023000">
    <property type="entry name" value="Shikimate_kinase_CS"/>
</dbReference>
<dbReference type="GO" id="GO:0016301">
    <property type="term" value="F:kinase activity"/>
    <property type="evidence" value="ECO:0007669"/>
    <property type="project" value="UniProtKB-KW"/>
</dbReference>
<evidence type="ECO:0000256" key="10">
    <source>
        <dbReference type="ARBA" id="ARBA00048567"/>
    </source>
</evidence>
<organism evidence="12 13">
    <name type="scientific">Paenibacillus cisolokensis</name>
    <dbReference type="NCBI Taxonomy" id="1658519"/>
    <lineage>
        <taxon>Bacteria</taxon>
        <taxon>Bacillati</taxon>
        <taxon>Bacillota</taxon>
        <taxon>Bacilli</taxon>
        <taxon>Bacillales</taxon>
        <taxon>Paenibacillaceae</taxon>
        <taxon>Paenibacillus</taxon>
    </lineage>
</organism>
<feature type="binding site" evidence="11">
    <location>
        <position position="141"/>
    </location>
    <ligand>
        <name>substrate</name>
    </ligand>
</feature>
<protein>
    <recommendedName>
        <fullName evidence="3 11">Shikimate kinase</fullName>
        <shortName evidence="11">SK</shortName>
        <ecNumber evidence="3 11">2.7.1.71</ecNumber>
    </recommendedName>
</protein>
<name>A0ABQ4MZW4_9BACL</name>
<dbReference type="EC" id="2.7.1.71" evidence="3 11"/>
<dbReference type="SUPFAM" id="SSF52540">
    <property type="entry name" value="P-loop containing nucleoside triphosphate hydrolases"/>
    <property type="match status" value="1"/>
</dbReference>
<dbReference type="EMBL" id="BOVJ01000001">
    <property type="protein sequence ID" value="GIQ61457.1"/>
    <property type="molecule type" value="Genomic_DNA"/>
</dbReference>
<comment type="catalytic activity">
    <reaction evidence="10 11">
        <text>shikimate + ATP = 3-phosphoshikimate + ADP + H(+)</text>
        <dbReference type="Rhea" id="RHEA:13121"/>
        <dbReference type="ChEBI" id="CHEBI:15378"/>
        <dbReference type="ChEBI" id="CHEBI:30616"/>
        <dbReference type="ChEBI" id="CHEBI:36208"/>
        <dbReference type="ChEBI" id="CHEBI:145989"/>
        <dbReference type="ChEBI" id="CHEBI:456216"/>
        <dbReference type="EC" id="2.7.1.71"/>
    </reaction>
</comment>
<dbReference type="PANTHER" id="PTHR21087:SF16">
    <property type="entry name" value="SHIKIMATE KINASE 1, CHLOROPLASTIC"/>
    <property type="match status" value="1"/>
</dbReference>
<evidence type="ECO:0000256" key="11">
    <source>
        <dbReference type="HAMAP-Rule" id="MF_00109"/>
    </source>
</evidence>
<evidence type="ECO:0000256" key="4">
    <source>
        <dbReference type="ARBA" id="ARBA00022605"/>
    </source>
</evidence>
<comment type="subcellular location">
    <subcellularLocation>
        <location evidence="11">Cytoplasm</location>
    </subcellularLocation>
</comment>
<dbReference type="PRINTS" id="PR01100">
    <property type="entry name" value="SHIKIMTKNASE"/>
</dbReference>
<keyword evidence="9 11" id="KW-0057">Aromatic amino acid biosynthesis</keyword>
<reference evidence="12 13" key="1">
    <citation type="submission" date="2021-04" db="EMBL/GenBank/DDBJ databases">
        <title>Draft genome sequence of Paenibacillus cisolokensis, LC2-13A.</title>
        <authorList>
            <person name="Uke A."/>
            <person name="Chhe C."/>
            <person name="Baramee S."/>
            <person name="Kosugi A."/>
        </authorList>
    </citation>
    <scope>NUCLEOTIDE SEQUENCE [LARGE SCALE GENOMIC DNA]</scope>
    <source>
        <strain evidence="12 13">LC2-13A</strain>
    </source>
</reference>
<evidence type="ECO:0000256" key="6">
    <source>
        <dbReference type="ARBA" id="ARBA00022741"/>
    </source>
</evidence>
<comment type="function">
    <text evidence="11">Catalyzes the specific phosphorylation of the 3-hydroxyl group of shikimic acid using ATP as a cosubstrate.</text>
</comment>
<keyword evidence="11" id="KW-0460">Magnesium</keyword>
<evidence type="ECO:0000313" key="13">
    <source>
        <dbReference type="Proteomes" id="UP000680304"/>
    </source>
</evidence>
<comment type="cofactor">
    <cofactor evidence="11">
        <name>Mg(2+)</name>
        <dbReference type="ChEBI" id="CHEBI:18420"/>
    </cofactor>
    <text evidence="11">Binds 1 Mg(2+) ion per subunit.</text>
</comment>
<keyword evidence="11" id="KW-0963">Cytoplasm</keyword>
<evidence type="ECO:0000313" key="12">
    <source>
        <dbReference type="EMBL" id="GIQ61457.1"/>
    </source>
</evidence>
<proteinExistence type="inferred from homology"/>
<dbReference type="CDD" id="cd00464">
    <property type="entry name" value="SK"/>
    <property type="match status" value="1"/>
</dbReference>
<comment type="pathway">
    <text evidence="1 11">Metabolic intermediate biosynthesis; chorismate biosynthesis; chorismate from D-erythrose 4-phosphate and phosphoenolpyruvate: step 5/7.</text>
</comment>
<keyword evidence="11" id="KW-0479">Metal-binding</keyword>
<evidence type="ECO:0000256" key="7">
    <source>
        <dbReference type="ARBA" id="ARBA00022777"/>
    </source>
</evidence>
<feature type="binding site" evidence="11">
    <location>
        <begin position="17"/>
        <end position="22"/>
    </location>
    <ligand>
        <name>ATP</name>
        <dbReference type="ChEBI" id="CHEBI:30616"/>
    </ligand>
</feature>
<feature type="binding site" evidence="11">
    <location>
        <position position="123"/>
    </location>
    <ligand>
        <name>ATP</name>
        <dbReference type="ChEBI" id="CHEBI:30616"/>
    </ligand>
</feature>
<keyword evidence="13" id="KW-1185">Reference proteome</keyword>
<keyword evidence="4 11" id="KW-0028">Amino-acid biosynthesis</keyword>
<comment type="caution">
    <text evidence="12">The sequence shown here is derived from an EMBL/GenBank/DDBJ whole genome shotgun (WGS) entry which is preliminary data.</text>
</comment>
<keyword evidence="8 11" id="KW-0067">ATP-binding</keyword>
<feature type="binding site" evidence="11">
    <location>
        <position position="21"/>
    </location>
    <ligand>
        <name>Mg(2+)</name>
        <dbReference type="ChEBI" id="CHEBI:18420"/>
    </ligand>
</feature>
<evidence type="ECO:0000256" key="2">
    <source>
        <dbReference type="ARBA" id="ARBA00006997"/>
    </source>
</evidence>
<dbReference type="RefSeq" id="WP_256364518.1">
    <property type="nucleotide sequence ID" value="NZ_BOVJ01000001.1"/>
</dbReference>
<dbReference type="InterPro" id="IPR027417">
    <property type="entry name" value="P-loop_NTPase"/>
</dbReference>
<comment type="similarity">
    <text evidence="2 11">Belongs to the shikimate kinase family.</text>
</comment>
<dbReference type="InterPro" id="IPR000623">
    <property type="entry name" value="Shikimate_kinase/TSH1"/>
</dbReference>
<comment type="subunit">
    <text evidence="11">Monomer.</text>
</comment>
<evidence type="ECO:0000256" key="5">
    <source>
        <dbReference type="ARBA" id="ARBA00022679"/>
    </source>
</evidence>
<dbReference type="Pfam" id="PF01202">
    <property type="entry name" value="SKI"/>
    <property type="match status" value="1"/>
</dbReference>
<dbReference type="Gene3D" id="3.40.50.300">
    <property type="entry name" value="P-loop containing nucleotide triphosphate hydrolases"/>
    <property type="match status" value="1"/>
</dbReference>
<gene>
    <name evidence="11 12" type="primary">aroK</name>
    <name evidence="12" type="ORF">PACILC2_00250</name>
</gene>
<comment type="caution">
    <text evidence="11">Lacks conserved residue(s) required for the propagation of feature annotation.</text>
</comment>
<feature type="binding site" evidence="11">
    <location>
        <position position="39"/>
    </location>
    <ligand>
        <name>substrate</name>
    </ligand>
</feature>
<evidence type="ECO:0000256" key="3">
    <source>
        <dbReference type="ARBA" id="ARBA00012154"/>
    </source>
</evidence>